<protein>
    <submittedName>
        <fullName evidence="3">MORN repeat protein</fullName>
    </submittedName>
</protein>
<dbReference type="SUPFAM" id="SSF82185">
    <property type="entry name" value="Histone H3 K4-specific methyltransferase SET7/9 N-terminal domain"/>
    <property type="match status" value="1"/>
</dbReference>
<keyword evidence="1" id="KW-0677">Repeat</keyword>
<dbReference type="Proteomes" id="UP000006253">
    <property type="component" value="Unassembled WGS sequence"/>
</dbReference>
<dbReference type="GeneID" id="61141875"/>
<comment type="caution">
    <text evidence="3">The sequence shown here is derived from an EMBL/GenBank/DDBJ whole genome shotgun (WGS) entry which is preliminary data.</text>
</comment>
<evidence type="ECO:0000256" key="1">
    <source>
        <dbReference type="ARBA" id="ARBA00022737"/>
    </source>
</evidence>
<gene>
    <name evidence="3" type="ORF">LEP1GSC081_1449</name>
</gene>
<reference evidence="3 4" key="1">
    <citation type="submission" date="2012-10" db="EMBL/GenBank/DDBJ databases">
        <authorList>
            <person name="Harkins D.M."/>
            <person name="Durkin A.S."/>
            <person name="Brinkac L.M."/>
            <person name="Selengut J.D."/>
            <person name="Sanka R."/>
            <person name="DePew J."/>
            <person name="Purushe J."/>
            <person name="Peacock S.J."/>
            <person name="Thaipadungpanit J."/>
            <person name="Wuthiekanun V.W."/>
            <person name="Day N.P."/>
            <person name="Vinetz J.M."/>
            <person name="Sutton G.G."/>
            <person name="Nelson W.C."/>
            <person name="Fouts D.E."/>
        </authorList>
    </citation>
    <scope>NUCLEOTIDE SEQUENCE [LARGE SCALE GENOMIC DNA]</scope>
    <source>
        <strain evidence="3 4">H1</strain>
    </source>
</reference>
<feature type="compositionally biased region" description="Polar residues" evidence="2">
    <location>
        <begin position="86"/>
        <end position="100"/>
    </location>
</feature>
<dbReference type="Pfam" id="PF02493">
    <property type="entry name" value="MORN"/>
    <property type="match status" value="3"/>
</dbReference>
<dbReference type="InterPro" id="IPR003409">
    <property type="entry name" value="MORN"/>
</dbReference>
<accession>A0A0E2B0J5</accession>
<evidence type="ECO:0000313" key="3">
    <source>
        <dbReference type="EMBL" id="EKO14675.1"/>
    </source>
</evidence>
<proteinExistence type="predicted"/>
<evidence type="ECO:0000256" key="2">
    <source>
        <dbReference type="SAM" id="MobiDB-lite"/>
    </source>
</evidence>
<evidence type="ECO:0000313" key="4">
    <source>
        <dbReference type="Proteomes" id="UP000006253"/>
    </source>
</evidence>
<dbReference type="RefSeq" id="WP_001166258.1">
    <property type="nucleotide sequence ID" value="NZ_AHMY02000051.1"/>
</dbReference>
<dbReference type="SMART" id="SM00698">
    <property type="entry name" value="MORN"/>
    <property type="match status" value="3"/>
</dbReference>
<dbReference type="PANTHER" id="PTHR43215:SF14">
    <property type="entry name" value="RADIAL SPOKE HEAD 1 HOMOLOG"/>
    <property type="match status" value="1"/>
</dbReference>
<dbReference type="AlphaFoldDB" id="A0A0E2B0J5"/>
<dbReference type="PANTHER" id="PTHR43215">
    <property type="entry name" value="RADIAL SPOKE HEAD 1 HOMOLOG"/>
    <property type="match status" value="1"/>
</dbReference>
<dbReference type="EMBL" id="AHMY02000051">
    <property type="protein sequence ID" value="EKO14675.1"/>
    <property type="molecule type" value="Genomic_DNA"/>
</dbReference>
<name>A0A0E2B0J5_9LEPT</name>
<feature type="region of interest" description="Disordered" evidence="2">
    <location>
        <begin position="85"/>
        <end position="117"/>
    </location>
</feature>
<organism evidence="3 4">
    <name type="scientific">Leptospira kirschneri str. H1</name>
    <dbReference type="NCBI Taxonomy" id="1049966"/>
    <lineage>
        <taxon>Bacteria</taxon>
        <taxon>Pseudomonadati</taxon>
        <taxon>Spirochaetota</taxon>
        <taxon>Spirochaetia</taxon>
        <taxon>Leptospirales</taxon>
        <taxon>Leptospiraceae</taxon>
        <taxon>Leptospira</taxon>
    </lineage>
</organism>
<sequence>MQILILKELSLTDSAWINKILSMFVRANVFISYSKNMILWKKFSDLVLKKIRTTFSVEISRNKFLEVMFLILVVLQCTSSDKRIASNESADGTGSSSYNESEVKEEQTESSFSTRSTSIEADRVRGCVQGDCVSGTGVYIYDNDDEYSGSFVNDLRNGSGRMKYKNGDRFEGSFKDDLRDGKGTYIFKNGAMLEGTFEMGKMIGPGKVRFPDTSIYEGDFQDEKNSAEGIMYSSFDHSKRHCRIENKIVLCGGPLQESGDIKPLH</sequence>
<dbReference type="Gene3D" id="2.20.110.10">
    <property type="entry name" value="Histone H3 K4-specific methyltransferase SET7/9 N-terminal domain"/>
    <property type="match status" value="2"/>
</dbReference>